<dbReference type="GO" id="GO:0046872">
    <property type="term" value="F:metal ion binding"/>
    <property type="evidence" value="ECO:0007669"/>
    <property type="project" value="UniProtKB-KW"/>
</dbReference>
<dbReference type="InterPro" id="IPR011545">
    <property type="entry name" value="DEAD/DEAH_box_helicase_dom"/>
</dbReference>
<evidence type="ECO:0000259" key="15">
    <source>
        <dbReference type="PROSITE" id="PS51194"/>
    </source>
</evidence>
<evidence type="ECO:0000256" key="9">
    <source>
        <dbReference type="ARBA" id="ARBA00034617"/>
    </source>
</evidence>
<feature type="domain" description="Helicase C-terminal" evidence="15">
    <location>
        <begin position="241"/>
        <end position="393"/>
    </location>
</feature>
<dbReference type="PANTHER" id="PTHR13710:SF105">
    <property type="entry name" value="ATP-DEPENDENT DNA HELICASE Q1"/>
    <property type="match status" value="1"/>
</dbReference>
<evidence type="ECO:0000313" key="16">
    <source>
        <dbReference type="EMBL" id="NEX62822.1"/>
    </source>
</evidence>
<sequence length="577" mass="64437">MPMHNAIQHSRSSRQHLQAARRLREEELTRILRDTFGIESLRPGQREVIHSVMSGQHTLAVMPTGAGKSLCYQLPALQIPGITVVVSPLIALMKDQASKLEESGLGAAEVNSTLNTREERDVLASIERADHEFVFTTPERLSDPDFLETVRQNHVSLFVIDEAHCISHWGHDFRPAYLHLGSIIEALGNPTVLALTATATQEVVDDIGKQLGLPDMHVVNLGIHRPNLHFNVIAATDESEKLSRVLEIARRTGASGAPGIIYTSTVKAVELVHQALEAAGENATFYHGQLPARTRAQNQEAFMRGERRIMVATNAFGMGIDKPDIRFVVHFQLPANLESYYQEAGRAGRDGEPAECILLHYFRDKQVQQFFLARRYPGLEDIGAVHQALRKLAADDEGIALSRLHEELPEISDSRLHVTLKLLKDGGFATQDDRLAYRHTGKNATQAILGALVETYRDKSMRDHEALERMVFYAQTGFCRWKVLLDYFHEETDWEGCGSCDNCLRPPEESLSPEHMREHAPPAPQRLKDEPLLDAGSPVRVPRFGEGRVVSVAGDKVTIVFPDSSKKTFLREYVQVA</sequence>
<dbReference type="FunFam" id="3.40.50.300:FF:001389">
    <property type="entry name" value="ATP-dependent DNA helicase RecQ"/>
    <property type="match status" value="1"/>
</dbReference>
<dbReference type="GO" id="GO:0005524">
    <property type="term" value="F:ATP binding"/>
    <property type="evidence" value="ECO:0007669"/>
    <property type="project" value="UniProtKB-KW"/>
</dbReference>
<evidence type="ECO:0000256" key="13">
    <source>
        <dbReference type="SAM" id="MobiDB-lite"/>
    </source>
</evidence>
<dbReference type="Proteomes" id="UP000482155">
    <property type="component" value="Unassembled WGS sequence"/>
</dbReference>
<dbReference type="GO" id="GO:0030894">
    <property type="term" value="C:replisome"/>
    <property type="evidence" value="ECO:0007669"/>
    <property type="project" value="TreeGrafter"/>
</dbReference>
<keyword evidence="7" id="KW-0238">DNA-binding</keyword>
<keyword evidence="5 16" id="KW-0347">Helicase</keyword>
<dbReference type="CDD" id="cd17920">
    <property type="entry name" value="DEXHc_RecQ"/>
    <property type="match status" value="1"/>
</dbReference>
<organism evidence="16 17">
    <name type="scientific">Noviherbaspirillum galbum</name>
    <dbReference type="NCBI Taxonomy" id="2709383"/>
    <lineage>
        <taxon>Bacteria</taxon>
        <taxon>Pseudomonadati</taxon>
        <taxon>Pseudomonadota</taxon>
        <taxon>Betaproteobacteria</taxon>
        <taxon>Burkholderiales</taxon>
        <taxon>Oxalobacteraceae</taxon>
        <taxon>Noviherbaspirillum</taxon>
    </lineage>
</organism>
<dbReference type="Gene3D" id="3.40.50.300">
    <property type="entry name" value="P-loop containing nucleotide triphosphate hydrolases"/>
    <property type="match status" value="2"/>
</dbReference>
<dbReference type="InterPro" id="IPR004589">
    <property type="entry name" value="DNA_helicase_ATP-dep_RecQ"/>
</dbReference>
<comment type="catalytic activity">
    <reaction evidence="9">
        <text>Couples ATP hydrolysis with the unwinding of duplex DNA by translocating in the 3'-5' direction.</text>
        <dbReference type="EC" id="5.6.2.4"/>
    </reaction>
</comment>
<keyword evidence="17" id="KW-1185">Reference proteome</keyword>
<evidence type="ECO:0000256" key="1">
    <source>
        <dbReference type="ARBA" id="ARBA00005446"/>
    </source>
</evidence>
<keyword evidence="3" id="KW-0547">Nucleotide-binding</keyword>
<dbReference type="EMBL" id="JAAIVB010000055">
    <property type="protein sequence ID" value="NEX62822.1"/>
    <property type="molecule type" value="Genomic_DNA"/>
</dbReference>
<dbReference type="GO" id="GO:0043138">
    <property type="term" value="F:3'-5' DNA helicase activity"/>
    <property type="evidence" value="ECO:0007669"/>
    <property type="project" value="UniProtKB-EC"/>
</dbReference>
<evidence type="ECO:0000256" key="4">
    <source>
        <dbReference type="ARBA" id="ARBA00022801"/>
    </source>
</evidence>
<dbReference type="InterPro" id="IPR002464">
    <property type="entry name" value="DNA/RNA_helicase_DEAH_CS"/>
</dbReference>
<reference evidence="16 17" key="1">
    <citation type="submission" date="2020-02" db="EMBL/GenBank/DDBJ databases">
        <authorList>
            <person name="Kim M.K."/>
        </authorList>
    </citation>
    <scope>NUCLEOTIDE SEQUENCE [LARGE SCALE GENOMIC DNA]</scope>
    <source>
        <strain evidence="16 17">17J57-3</strain>
    </source>
</reference>
<dbReference type="InterPro" id="IPR001650">
    <property type="entry name" value="Helicase_C-like"/>
</dbReference>
<evidence type="ECO:0000256" key="10">
    <source>
        <dbReference type="ARBA" id="ARBA00034808"/>
    </source>
</evidence>
<evidence type="ECO:0000313" key="17">
    <source>
        <dbReference type="Proteomes" id="UP000482155"/>
    </source>
</evidence>
<dbReference type="PROSITE" id="PS51194">
    <property type="entry name" value="HELICASE_CTER"/>
    <property type="match status" value="1"/>
</dbReference>
<dbReference type="EC" id="5.6.2.4" evidence="10"/>
<feature type="region of interest" description="Disordered" evidence="13">
    <location>
        <begin position="510"/>
        <end position="532"/>
    </location>
</feature>
<dbReference type="GO" id="GO:0009378">
    <property type="term" value="F:four-way junction helicase activity"/>
    <property type="evidence" value="ECO:0007669"/>
    <property type="project" value="TreeGrafter"/>
</dbReference>
<evidence type="ECO:0000256" key="3">
    <source>
        <dbReference type="ARBA" id="ARBA00022741"/>
    </source>
</evidence>
<feature type="domain" description="Helicase ATP-binding" evidence="14">
    <location>
        <begin position="49"/>
        <end position="217"/>
    </location>
</feature>
<dbReference type="GO" id="GO:0016787">
    <property type="term" value="F:hydrolase activity"/>
    <property type="evidence" value="ECO:0007669"/>
    <property type="project" value="UniProtKB-KW"/>
</dbReference>
<proteinExistence type="inferred from homology"/>
<dbReference type="GO" id="GO:0043590">
    <property type="term" value="C:bacterial nucleoid"/>
    <property type="evidence" value="ECO:0007669"/>
    <property type="project" value="TreeGrafter"/>
</dbReference>
<name>A0A6B3SWN9_9BURK</name>
<evidence type="ECO:0000256" key="12">
    <source>
        <dbReference type="ARBA" id="ARBA00044550"/>
    </source>
</evidence>
<comment type="caution">
    <text evidence="16">The sequence shown here is derived from an EMBL/GenBank/DDBJ whole genome shotgun (WGS) entry which is preliminary data.</text>
</comment>
<dbReference type="AlphaFoldDB" id="A0A6B3SWN9"/>
<dbReference type="GO" id="GO:0005737">
    <property type="term" value="C:cytoplasm"/>
    <property type="evidence" value="ECO:0007669"/>
    <property type="project" value="TreeGrafter"/>
</dbReference>
<dbReference type="PROSITE" id="PS00690">
    <property type="entry name" value="DEAH_ATP_HELICASE"/>
    <property type="match status" value="1"/>
</dbReference>
<protein>
    <recommendedName>
        <fullName evidence="11">ATP-dependent DNA helicase RecQ</fullName>
        <ecNumber evidence="10">5.6.2.4</ecNumber>
    </recommendedName>
    <alternativeName>
        <fullName evidence="12">DNA 3'-5' helicase RecQ</fullName>
    </alternativeName>
</protein>
<dbReference type="Gene3D" id="1.10.10.10">
    <property type="entry name" value="Winged helix-like DNA-binding domain superfamily/Winged helix DNA-binding domain"/>
    <property type="match status" value="1"/>
</dbReference>
<dbReference type="InterPro" id="IPR014001">
    <property type="entry name" value="Helicase_ATP-bd"/>
</dbReference>
<dbReference type="SMART" id="SM00490">
    <property type="entry name" value="HELICc"/>
    <property type="match status" value="1"/>
</dbReference>
<accession>A0A6B3SWN9</accession>
<evidence type="ECO:0000256" key="11">
    <source>
        <dbReference type="ARBA" id="ARBA00044535"/>
    </source>
</evidence>
<dbReference type="GO" id="GO:0006281">
    <property type="term" value="P:DNA repair"/>
    <property type="evidence" value="ECO:0007669"/>
    <property type="project" value="TreeGrafter"/>
</dbReference>
<dbReference type="GO" id="GO:0003677">
    <property type="term" value="F:DNA binding"/>
    <property type="evidence" value="ECO:0007669"/>
    <property type="project" value="UniProtKB-KW"/>
</dbReference>
<evidence type="ECO:0000256" key="2">
    <source>
        <dbReference type="ARBA" id="ARBA00022723"/>
    </source>
</evidence>
<dbReference type="InterPro" id="IPR032284">
    <property type="entry name" value="RecQ_Zn-bd"/>
</dbReference>
<keyword evidence="6" id="KW-0067">ATP-binding</keyword>
<dbReference type="PANTHER" id="PTHR13710">
    <property type="entry name" value="DNA HELICASE RECQ FAMILY MEMBER"/>
    <property type="match status" value="1"/>
</dbReference>
<evidence type="ECO:0000256" key="5">
    <source>
        <dbReference type="ARBA" id="ARBA00022806"/>
    </source>
</evidence>
<keyword evidence="2" id="KW-0479">Metal-binding</keyword>
<keyword evidence="8" id="KW-0413">Isomerase</keyword>
<dbReference type="SMART" id="SM00487">
    <property type="entry name" value="DEXDc"/>
    <property type="match status" value="1"/>
</dbReference>
<feature type="compositionally biased region" description="Basic and acidic residues" evidence="13">
    <location>
        <begin position="510"/>
        <end position="531"/>
    </location>
</feature>
<dbReference type="NCBIfam" id="TIGR00614">
    <property type="entry name" value="recQ_fam"/>
    <property type="match status" value="1"/>
</dbReference>
<evidence type="ECO:0000256" key="6">
    <source>
        <dbReference type="ARBA" id="ARBA00022840"/>
    </source>
</evidence>
<dbReference type="Pfam" id="PF00271">
    <property type="entry name" value="Helicase_C"/>
    <property type="match status" value="1"/>
</dbReference>
<evidence type="ECO:0000256" key="7">
    <source>
        <dbReference type="ARBA" id="ARBA00023125"/>
    </source>
</evidence>
<dbReference type="Pfam" id="PF16124">
    <property type="entry name" value="RecQ_Zn_bind"/>
    <property type="match status" value="1"/>
</dbReference>
<dbReference type="PROSITE" id="PS51192">
    <property type="entry name" value="HELICASE_ATP_BIND_1"/>
    <property type="match status" value="1"/>
</dbReference>
<evidence type="ECO:0000256" key="8">
    <source>
        <dbReference type="ARBA" id="ARBA00023235"/>
    </source>
</evidence>
<evidence type="ECO:0000259" key="14">
    <source>
        <dbReference type="PROSITE" id="PS51192"/>
    </source>
</evidence>
<keyword evidence="4" id="KW-0378">Hydrolase</keyword>
<dbReference type="Pfam" id="PF00270">
    <property type="entry name" value="DEAD"/>
    <property type="match status" value="1"/>
</dbReference>
<dbReference type="GO" id="GO:0006310">
    <property type="term" value="P:DNA recombination"/>
    <property type="evidence" value="ECO:0007669"/>
    <property type="project" value="InterPro"/>
</dbReference>
<dbReference type="InterPro" id="IPR036388">
    <property type="entry name" value="WH-like_DNA-bd_sf"/>
</dbReference>
<gene>
    <name evidence="16" type="ORF">G3574_17190</name>
</gene>
<dbReference type="InterPro" id="IPR027417">
    <property type="entry name" value="P-loop_NTPase"/>
</dbReference>
<comment type="similarity">
    <text evidence="1">Belongs to the helicase family. RecQ subfamily.</text>
</comment>
<dbReference type="SUPFAM" id="SSF52540">
    <property type="entry name" value="P-loop containing nucleoside triphosphate hydrolases"/>
    <property type="match status" value="1"/>
</dbReference>